<sequence>MLLDKLIWPNVVLLYPFVLSIGLILHVLVPEQVQDQLKQHVYFFNSKNVLNQVFAYKGNLVWTVLFLYIAVLSYFIKTMSRDPLEQRAGGRQVDWQIVRQYCWKLLLKNGLLYLCFLVIDGVFIATGGVCTTMGGEMRKIRSAESCKWNGGQWENGFDISGHFCFLMNISLILWAELQLLQDAIRREELGEEELNLWICYKWLRHGLTAVKITLYIWLFLLFVTASFYHTSSEKLIGCAFGYVCPFVMYHLIPTSPRLNEFFYG</sequence>
<dbReference type="Proteomes" id="UP000006310">
    <property type="component" value="Chromosome 3"/>
</dbReference>
<dbReference type="STRING" id="1071383.J7S541"/>
<comment type="similarity">
    <text evidence="8">Belongs to the FIT family. Yeast FIT2A/YFT2 subfamily.</text>
</comment>
<evidence type="ECO:0000256" key="2">
    <source>
        <dbReference type="ARBA" id="ARBA00022692"/>
    </source>
</evidence>
<evidence type="ECO:0000313" key="10">
    <source>
        <dbReference type="EMBL" id="CCK69649.1"/>
    </source>
</evidence>
<dbReference type="PANTHER" id="PTHR23129">
    <property type="entry name" value="ACYL-COENZYME A DIPHOSPHATASE FITM2"/>
    <property type="match status" value="1"/>
</dbReference>
<gene>
    <name evidence="10" type="primary">KNAG0C05510</name>
    <name evidence="8" type="synonym">FIT2A</name>
    <name evidence="8" type="synonym">YFT2</name>
    <name evidence="10" type="ordered locus">KNAG_0C05510</name>
</gene>
<dbReference type="GO" id="GO:0010945">
    <property type="term" value="F:coenzyme A diphosphatase activity"/>
    <property type="evidence" value="ECO:0007669"/>
    <property type="project" value="InterPro"/>
</dbReference>
<dbReference type="GO" id="GO:0140042">
    <property type="term" value="P:lipid droplet formation"/>
    <property type="evidence" value="ECO:0007669"/>
    <property type="project" value="UniProtKB-UniRule"/>
</dbReference>
<keyword evidence="2 8" id="KW-0812">Transmembrane</keyword>
<comment type="catalytic activity">
    <reaction evidence="8">
        <text>hexadecanoyl-CoA + H2O = S-hexadecanoyl-4'-phosphopantetheine + adenosine 3',5'-bisphosphate + 2 H(+)</text>
        <dbReference type="Rhea" id="RHEA:50032"/>
        <dbReference type="ChEBI" id="CHEBI:15377"/>
        <dbReference type="ChEBI" id="CHEBI:15378"/>
        <dbReference type="ChEBI" id="CHEBI:57379"/>
        <dbReference type="ChEBI" id="CHEBI:58343"/>
        <dbReference type="ChEBI" id="CHEBI:132018"/>
    </reaction>
</comment>
<keyword evidence="8" id="KW-0594">Phospholipid biosynthesis</keyword>
<evidence type="ECO:0000256" key="6">
    <source>
        <dbReference type="ARBA" id="ARBA00023098"/>
    </source>
</evidence>
<keyword evidence="3 8" id="KW-0378">Hydrolase</keyword>
<evidence type="ECO:0000256" key="3">
    <source>
        <dbReference type="ARBA" id="ARBA00022801"/>
    </source>
</evidence>
<keyword evidence="5 8" id="KW-1133">Transmembrane helix</keyword>
<keyword evidence="8" id="KW-1208">Phospholipid metabolism</keyword>
<evidence type="ECO:0000256" key="4">
    <source>
        <dbReference type="ARBA" id="ARBA00022824"/>
    </source>
</evidence>
<feature type="active site" evidence="8">
    <location>
        <position position="162"/>
    </location>
</feature>
<comment type="catalytic activity">
    <reaction evidence="8">
        <text>(5Z,8Z,11Z,14Z)-eicosatetraenoyl-CoA + H2O = S-(5Z,8Z,11Z,14Z-eicosatetraenoyl)-4'-phosphopantetheine + adenosine 3',5'-bisphosphate + 2 H(+)</text>
        <dbReference type="Rhea" id="RHEA:65568"/>
        <dbReference type="ChEBI" id="CHEBI:15377"/>
        <dbReference type="ChEBI" id="CHEBI:15378"/>
        <dbReference type="ChEBI" id="CHEBI:57368"/>
        <dbReference type="ChEBI" id="CHEBI:58343"/>
        <dbReference type="ChEBI" id="CHEBI:156554"/>
    </reaction>
</comment>
<reference evidence="11" key="2">
    <citation type="submission" date="2012-08" db="EMBL/GenBank/DDBJ databases">
        <title>Genome sequence of Kazachstania naganishii.</title>
        <authorList>
            <person name="Gordon J.L."/>
            <person name="Armisen D."/>
            <person name="Proux-Wera E."/>
            <person name="OhEigeartaigh S.S."/>
            <person name="Byrne K.P."/>
            <person name="Wolfe K.H."/>
        </authorList>
    </citation>
    <scope>NUCLEOTIDE SEQUENCE [LARGE SCALE GENOMIC DNA]</scope>
    <source>
        <strain evidence="11">ATCC MYA-139 / BCRC 22969 / CBS 8797 / CCRC 22969 / KCTC 17520 / NBRC 10181 / NCYC 3082</strain>
    </source>
</reference>
<comment type="function">
    <text evidence="8">Fatty acyl-coenzyme A (CoA) diphosphatase that hydrolyzes fatty acyl-CoA to yield acyl-4'-phosphopantetheine and adenosine 3',5'-bisphosphate. Preferentially hydrolyzes unsaturated long-chain acyl-CoA substrates in the endoplasmic reticulum (ER) lumen. This catalytic activity is required for maintaining ER structure and for lipid droplets (LDs) biogenesis, which are lipid storage organelles involved in maintaining lipid and energy homeostasis. May directly bind to diacylglycerol (DAGs) and triacylglycerol, which is also important for LD biogenesis. May support directional budding of nacent LDs from the ER into the cytosol by reducing DAG levels at sites of LD formation. May play a role in the regulation of cell morphology and cytoskeletal organization). Involved in phospholipid biosynthesis.</text>
</comment>
<keyword evidence="8" id="KW-0444">Lipid biosynthesis</keyword>
<name>J7S541_HUIN7</name>
<keyword evidence="11" id="KW-1185">Reference proteome</keyword>
<feature type="transmembrane region" description="Helical" evidence="9">
    <location>
        <begin position="212"/>
        <end position="228"/>
    </location>
</feature>
<dbReference type="EC" id="3.6.1.-" evidence="8"/>
<accession>J7S541</accession>
<evidence type="ECO:0000313" key="11">
    <source>
        <dbReference type="Proteomes" id="UP000006310"/>
    </source>
</evidence>
<evidence type="ECO:0000256" key="8">
    <source>
        <dbReference type="HAMAP-Rule" id="MF_03232"/>
    </source>
</evidence>
<dbReference type="AlphaFoldDB" id="J7S541"/>
<feature type="active site" evidence="8">
    <location>
        <position position="229"/>
    </location>
</feature>
<dbReference type="OrthoDB" id="5579088at2759"/>
<feature type="transmembrane region" description="Helical" evidence="9">
    <location>
        <begin position="111"/>
        <end position="135"/>
    </location>
</feature>
<feature type="transmembrane region" description="Helical" evidence="9">
    <location>
        <begin position="6"/>
        <end position="29"/>
    </location>
</feature>
<dbReference type="GO" id="GO:0005789">
    <property type="term" value="C:endoplasmic reticulum membrane"/>
    <property type="evidence" value="ECO:0007669"/>
    <property type="project" value="UniProtKB-SubCell"/>
</dbReference>
<proteinExistence type="inferred from homology"/>
<protein>
    <recommendedName>
        <fullName evidence="8">Acyl-coenzyme A diphosphatase YFT2</fullName>
        <ecNumber evidence="8">3.6.1.-</ecNumber>
    </recommendedName>
    <alternativeName>
        <fullName evidence="8">FIT family protein YFT2</fullName>
    </alternativeName>
</protein>
<keyword evidence="4 8" id="KW-0256">Endoplasmic reticulum</keyword>
<dbReference type="Pfam" id="PF10261">
    <property type="entry name" value="FIT"/>
    <property type="match status" value="1"/>
</dbReference>
<dbReference type="RefSeq" id="XP_022463895.1">
    <property type="nucleotide sequence ID" value="XM_022607283.1"/>
</dbReference>
<dbReference type="OMA" id="LILWCEL"/>
<dbReference type="InterPro" id="IPR046398">
    <property type="entry name" value="YFT2"/>
</dbReference>
<evidence type="ECO:0000256" key="9">
    <source>
        <dbReference type="SAM" id="Phobius"/>
    </source>
</evidence>
<evidence type="ECO:0000256" key="5">
    <source>
        <dbReference type="ARBA" id="ARBA00022989"/>
    </source>
</evidence>
<dbReference type="PANTHER" id="PTHR23129:SF0">
    <property type="entry name" value="ACYL-COENZYME A DIPHOSPHATASE FITM2"/>
    <property type="match status" value="1"/>
</dbReference>
<organism evidence="10 11">
    <name type="scientific">Huiozyma naganishii (strain ATCC MYA-139 / BCRC 22969 / CBS 8797 / KCTC 17520 / NBRC 10181 / NCYC 3082 / Yp74L-3)</name>
    <name type="common">Yeast</name>
    <name type="synonym">Kazachstania naganishii</name>
    <dbReference type="NCBI Taxonomy" id="1071383"/>
    <lineage>
        <taxon>Eukaryota</taxon>
        <taxon>Fungi</taxon>
        <taxon>Dikarya</taxon>
        <taxon>Ascomycota</taxon>
        <taxon>Saccharomycotina</taxon>
        <taxon>Saccharomycetes</taxon>
        <taxon>Saccharomycetales</taxon>
        <taxon>Saccharomycetaceae</taxon>
        <taxon>Huiozyma</taxon>
    </lineage>
</organism>
<feature type="transmembrane region" description="Helical" evidence="9">
    <location>
        <begin position="54"/>
        <end position="76"/>
    </location>
</feature>
<evidence type="ECO:0000256" key="1">
    <source>
        <dbReference type="ARBA" id="ARBA00004477"/>
    </source>
</evidence>
<feature type="transmembrane region" description="Helical" evidence="9">
    <location>
        <begin position="235"/>
        <end position="252"/>
    </location>
</feature>
<dbReference type="GeneID" id="34525329"/>
<dbReference type="EMBL" id="HE978316">
    <property type="protein sequence ID" value="CCK69649.1"/>
    <property type="molecule type" value="Genomic_DNA"/>
</dbReference>
<keyword evidence="6" id="KW-0443">Lipid metabolism</keyword>
<comment type="catalytic activity">
    <reaction evidence="8">
        <text>an acyl-CoA + H2O = an acyl-4'-phosphopantetheine + adenosine 3',5'-bisphosphate + 2 H(+)</text>
        <dbReference type="Rhea" id="RHEA:50044"/>
        <dbReference type="ChEBI" id="CHEBI:15377"/>
        <dbReference type="ChEBI" id="CHEBI:15378"/>
        <dbReference type="ChEBI" id="CHEBI:58342"/>
        <dbReference type="ChEBI" id="CHEBI:58343"/>
        <dbReference type="ChEBI" id="CHEBI:132023"/>
    </reaction>
</comment>
<comment type="catalytic activity">
    <reaction evidence="8">
        <text>(9Z)-octadecenoyl-CoA + H2O = S-(9Z-octadecenoyl)-4'-phosphopantetheine + adenosine 3',5'-bisphosphate + 2 H(+)</text>
        <dbReference type="Rhea" id="RHEA:65564"/>
        <dbReference type="ChEBI" id="CHEBI:15377"/>
        <dbReference type="ChEBI" id="CHEBI:15378"/>
        <dbReference type="ChEBI" id="CHEBI:57387"/>
        <dbReference type="ChEBI" id="CHEBI:58343"/>
        <dbReference type="ChEBI" id="CHEBI:156553"/>
    </reaction>
</comment>
<dbReference type="eggNOG" id="KOG3750">
    <property type="taxonomic scope" value="Eukaryota"/>
</dbReference>
<dbReference type="InterPro" id="IPR019388">
    <property type="entry name" value="FIT"/>
</dbReference>
<dbReference type="GO" id="GO:0005788">
    <property type="term" value="C:endoplasmic reticulum lumen"/>
    <property type="evidence" value="ECO:0007669"/>
    <property type="project" value="EnsemblFungi"/>
</dbReference>
<dbReference type="HAMAP" id="MF_03232">
    <property type="entry name" value="YFT2"/>
    <property type="match status" value="1"/>
</dbReference>
<dbReference type="GO" id="GO:0008654">
    <property type="term" value="P:phospholipid biosynthetic process"/>
    <property type="evidence" value="ECO:0007669"/>
    <property type="project" value="UniProtKB-KW"/>
</dbReference>
<evidence type="ECO:0000256" key="7">
    <source>
        <dbReference type="ARBA" id="ARBA00023136"/>
    </source>
</evidence>
<dbReference type="KEGG" id="kng:KNAG_0C05510"/>
<dbReference type="HOGENOM" id="CLU_086757_0_0_1"/>
<reference evidence="10 11" key="1">
    <citation type="journal article" date="2011" name="Proc. Natl. Acad. Sci. U.S.A.">
        <title>Evolutionary erosion of yeast sex chromosomes by mating-type switching accidents.</title>
        <authorList>
            <person name="Gordon J.L."/>
            <person name="Armisen D."/>
            <person name="Proux-Wera E."/>
            <person name="Oheigeartaigh S.S."/>
            <person name="Byrne K.P."/>
            <person name="Wolfe K.H."/>
        </authorList>
    </citation>
    <scope>NUCLEOTIDE SEQUENCE [LARGE SCALE GENOMIC DNA]</scope>
    <source>
        <strain evidence="11">ATCC MYA-139 / BCRC 22969 / CBS 8797 / CCRC 22969 / KCTC 17520 / NBRC 10181 / NCYC 3082</strain>
    </source>
</reference>
<comment type="subcellular location">
    <subcellularLocation>
        <location evidence="1 8">Endoplasmic reticulum membrane</location>
        <topology evidence="1 8">Multi-pass membrane protein</topology>
    </subcellularLocation>
</comment>
<keyword evidence="7 8" id="KW-0472">Membrane</keyword>